<evidence type="ECO:0000313" key="2">
    <source>
        <dbReference type="EMBL" id="NRF72415.1"/>
    </source>
</evidence>
<sequence>MDLGKFEWAQVIAVLALVIAATNAYFTFFRKAPLQPRIGETILLQLAEEDRLRVKPEVTFHNPGASLAIVHRLEWELRDLADGSSQNMIWDENLTTTFVDEGGQRRTDTRFESFPGTIYVSKGDAVIKRMQLSTARAIPLKATDYLLSLKILSDGTSSDAVSMNIKLRLTSEDISFLKENQLSPENTRRRILRFNLDQVANGGFYLRKR</sequence>
<name>A0ABX2EVA2_9BURK</name>
<organism evidence="2 3">
    <name type="scientific">Pseudaquabacterium terrae</name>
    <dbReference type="NCBI Taxonomy" id="2732868"/>
    <lineage>
        <taxon>Bacteria</taxon>
        <taxon>Pseudomonadati</taxon>
        <taxon>Pseudomonadota</taxon>
        <taxon>Betaproteobacteria</taxon>
        <taxon>Burkholderiales</taxon>
        <taxon>Sphaerotilaceae</taxon>
        <taxon>Pseudaquabacterium</taxon>
    </lineage>
</organism>
<dbReference type="RefSeq" id="WP_173135603.1">
    <property type="nucleotide sequence ID" value="NZ_JABRWJ010000026.1"/>
</dbReference>
<reference evidence="2 3" key="1">
    <citation type="submission" date="2020-05" db="EMBL/GenBank/DDBJ databases">
        <title>Aquincola sp. isolate from soil.</title>
        <authorList>
            <person name="Han J."/>
            <person name="Kim D.-U."/>
        </authorList>
    </citation>
    <scope>NUCLEOTIDE SEQUENCE [LARGE SCALE GENOMIC DNA]</scope>
    <source>
        <strain evidence="2 3">S2</strain>
    </source>
</reference>
<evidence type="ECO:0000256" key="1">
    <source>
        <dbReference type="SAM" id="Phobius"/>
    </source>
</evidence>
<comment type="caution">
    <text evidence="2">The sequence shown here is derived from an EMBL/GenBank/DDBJ whole genome shotgun (WGS) entry which is preliminary data.</text>
</comment>
<accession>A0ABX2EVA2</accession>
<dbReference type="Proteomes" id="UP000737171">
    <property type="component" value="Unassembled WGS sequence"/>
</dbReference>
<keyword evidence="1" id="KW-0472">Membrane</keyword>
<feature type="transmembrane region" description="Helical" evidence="1">
    <location>
        <begin position="6"/>
        <end position="28"/>
    </location>
</feature>
<keyword evidence="3" id="KW-1185">Reference proteome</keyword>
<gene>
    <name evidence="2" type="ORF">HLB44_36240</name>
</gene>
<protein>
    <submittedName>
        <fullName evidence="2">Uncharacterized protein</fullName>
    </submittedName>
</protein>
<keyword evidence="1" id="KW-0812">Transmembrane</keyword>
<proteinExistence type="predicted"/>
<evidence type="ECO:0000313" key="3">
    <source>
        <dbReference type="Proteomes" id="UP000737171"/>
    </source>
</evidence>
<keyword evidence="1" id="KW-1133">Transmembrane helix</keyword>
<dbReference type="EMBL" id="JABRWJ010000026">
    <property type="protein sequence ID" value="NRF72415.1"/>
    <property type="molecule type" value="Genomic_DNA"/>
</dbReference>